<evidence type="ECO:0000256" key="8">
    <source>
        <dbReference type="ARBA" id="ARBA00023192"/>
    </source>
</evidence>
<keyword evidence="7" id="KW-0663">Pyridoxal phosphate</keyword>
<comment type="similarity">
    <text evidence="3">Belongs to the cysteine synthase/cystathionine beta-synthase family.</text>
</comment>
<dbReference type="GO" id="GO:0004124">
    <property type="term" value="F:cysteine synthase activity"/>
    <property type="evidence" value="ECO:0007669"/>
    <property type="project" value="UniProtKB-EC"/>
</dbReference>
<evidence type="ECO:0000256" key="3">
    <source>
        <dbReference type="ARBA" id="ARBA00007103"/>
    </source>
</evidence>
<dbReference type="PANTHER" id="PTHR10314">
    <property type="entry name" value="CYSTATHIONINE BETA-SYNTHASE"/>
    <property type="match status" value="1"/>
</dbReference>
<dbReference type="InterPro" id="IPR001926">
    <property type="entry name" value="TrpB-like_PALP"/>
</dbReference>
<dbReference type="FunFam" id="3.40.50.1100:FF:000006">
    <property type="entry name" value="Cysteine synthase"/>
    <property type="match status" value="1"/>
</dbReference>
<evidence type="ECO:0000256" key="7">
    <source>
        <dbReference type="ARBA" id="ARBA00022898"/>
    </source>
</evidence>
<dbReference type="InterPro" id="IPR050214">
    <property type="entry name" value="Cys_Synth/Cystath_Beta-Synth"/>
</dbReference>
<dbReference type="EMBL" id="FNGO01000003">
    <property type="protein sequence ID" value="SDL31216.1"/>
    <property type="molecule type" value="Genomic_DNA"/>
</dbReference>
<dbReference type="OrthoDB" id="9808024at2"/>
<dbReference type="Gene3D" id="3.40.50.1100">
    <property type="match status" value="2"/>
</dbReference>
<keyword evidence="8" id="KW-0198">Cysteine biosynthesis</keyword>
<evidence type="ECO:0000313" key="12">
    <source>
        <dbReference type="Proteomes" id="UP000199476"/>
    </source>
</evidence>
<protein>
    <recommendedName>
        <fullName evidence="4">cysteine synthase</fullName>
        <ecNumber evidence="4">2.5.1.47</ecNumber>
    </recommendedName>
</protein>
<sequence>MPDTESLHSARARNFDFDLLERGIGDTPLVNIEFEPGYDFMSKLEFLNLGGSIKSRTAYWMVRKGIENGEIDKNTVLVEASSGNQGIGISMVGAVLELDVVIIMPENMSQERREFMKSYGADLILTDPGGNIKEAIDNSLKKARQLAEKHSNHLWLNQFGNSYNLEVHELRTGPEIIKDLSDPADYFVSGIGTGGTITGVGKKLKETYPDCRIVAVEPENAAVLQGCEPGHHIQQGIGDGLIPDILELDIIDEFMTISDDEAVAAAKRLAKQGIFTGISAGSNARAAELIKNKQPDAEVLTIFPDGGDRYLTEDYIFD</sequence>
<evidence type="ECO:0000256" key="4">
    <source>
        <dbReference type="ARBA" id="ARBA00012681"/>
    </source>
</evidence>
<comment type="cofactor">
    <cofactor evidence="1">
        <name>pyridoxal 5'-phosphate</name>
        <dbReference type="ChEBI" id="CHEBI:597326"/>
    </cofactor>
</comment>
<comment type="pathway">
    <text evidence="2">Amino-acid biosynthesis; L-cysteine biosynthesis.</text>
</comment>
<dbReference type="CDD" id="cd01561">
    <property type="entry name" value="CBS_like"/>
    <property type="match status" value="1"/>
</dbReference>
<dbReference type="STRING" id="321763.SAMN04488692_103110"/>
<dbReference type="SUPFAM" id="SSF53686">
    <property type="entry name" value="Tryptophan synthase beta subunit-like PLP-dependent enzymes"/>
    <property type="match status" value="1"/>
</dbReference>
<gene>
    <name evidence="11" type="ORF">SAMN04488692_103110</name>
</gene>
<keyword evidence="6" id="KW-0808">Transferase</keyword>
<organism evidence="11 12">
    <name type="scientific">Halarsenatibacter silvermanii</name>
    <dbReference type="NCBI Taxonomy" id="321763"/>
    <lineage>
        <taxon>Bacteria</taxon>
        <taxon>Bacillati</taxon>
        <taxon>Bacillota</taxon>
        <taxon>Clostridia</taxon>
        <taxon>Halanaerobiales</taxon>
        <taxon>Halarsenatibacteraceae</taxon>
        <taxon>Halarsenatibacter</taxon>
    </lineage>
</organism>
<dbReference type="AlphaFoldDB" id="A0A1G9J1Q7"/>
<dbReference type="Proteomes" id="UP000199476">
    <property type="component" value="Unassembled WGS sequence"/>
</dbReference>
<dbReference type="Pfam" id="PF00291">
    <property type="entry name" value="PALP"/>
    <property type="match status" value="1"/>
</dbReference>
<proteinExistence type="inferred from homology"/>
<keyword evidence="12" id="KW-1185">Reference proteome</keyword>
<dbReference type="InterPro" id="IPR036052">
    <property type="entry name" value="TrpB-like_PALP_sf"/>
</dbReference>
<evidence type="ECO:0000256" key="1">
    <source>
        <dbReference type="ARBA" id="ARBA00001933"/>
    </source>
</evidence>
<dbReference type="EC" id="2.5.1.47" evidence="4"/>
<evidence type="ECO:0000256" key="9">
    <source>
        <dbReference type="ARBA" id="ARBA00047931"/>
    </source>
</evidence>
<evidence type="ECO:0000256" key="6">
    <source>
        <dbReference type="ARBA" id="ARBA00022679"/>
    </source>
</evidence>
<evidence type="ECO:0000259" key="10">
    <source>
        <dbReference type="Pfam" id="PF00291"/>
    </source>
</evidence>
<name>A0A1G9J1Q7_9FIRM</name>
<feature type="domain" description="Tryptophan synthase beta chain-like PALP" evidence="10">
    <location>
        <begin position="21"/>
        <end position="305"/>
    </location>
</feature>
<reference evidence="11 12" key="1">
    <citation type="submission" date="2016-10" db="EMBL/GenBank/DDBJ databases">
        <authorList>
            <person name="de Groot N.N."/>
        </authorList>
    </citation>
    <scope>NUCLEOTIDE SEQUENCE [LARGE SCALE GENOMIC DNA]</scope>
    <source>
        <strain evidence="11 12">SLAS-1</strain>
    </source>
</reference>
<evidence type="ECO:0000313" key="11">
    <source>
        <dbReference type="EMBL" id="SDL31216.1"/>
    </source>
</evidence>
<keyword evidence="5" id="KW-0028">Amino-acid biosynthesis</keyword>
<evidence type="ECO:0000256" key="5">
    <source>
        <dbReference type="ARBA" id="ARBA00022605"/>
    </source>
</evidence>
<dbReference type="RefSeq" id="WP_089758297.1">
    <property type="nucleotide sequence ID" value="NZ_FNGO01000003.1"/>
</dbReference>
<comment type="catalytic activity">
    <reaction evidence="9">
        <text>O-acetyl-L-serine + hydrogen sulfide = L-cysteine + acetate</text>
        <dbReference type="Rhea" id="RHEA:14829"/>
        <dbReference type="ChEBI" id="CHEBI:29919"/>
        <dbReference type="ChEBI" id="CHEBI:30089"/>
        <dbReference type="ChEBI" id="CHEBI:35235"/>
        <dbReference type="ChEBI" id="CHEBI:58340"/>
        <dbReference type="EC" id="2.5.1.47"/>
    </reaction>
</comment>
<evidence type="ECO:0000256" key="2">
    <source>
        <dbReference type="ARBA" id="ARBA00004895"/>
    </source>
</evidence>
<accession>A0A1G9J1Q7</accession>